<evidence type="ECO:0000259" key="4">
    <source>
        <dbReference type="Pfam" id="PF01555"/>
    </source>
</evidence>
<accession>A0A7Z9E0H5</accession>
<dbReference type="InterPro" id="IPR029063">
    <property type="entry name" value="SAM-dependent_MTases_sf"/>
</dbReference>
<dbReference type="GO" id="GO:0003677">
    <property type="term" value="F:DNA binding"/>
    <property type="evidence" value="ECO:0007669"/>
    <property type="project" value="InterPro"/>
</dbReference>
<dbReference type="InterPro" id="IPR001091">
    <property type="entry name" value="RM_Methyltransferase"/>
</dbReference>
<dbReference type="AlphaFoldDB" id="A0A7Z9E0H5"/>
<evidence type="ECO:0000313" key="5">
    <source>
        <dbReference type="EMBL" id="VXD19719.1"/>
    </source>
</evidence>
<dbReference type="RefSeq" id="WP_083622650.1">
    <property type="nucleotide sequence ID" value="NZ_LR734871.1"/>
</dbReference>
<keyword evidence="1 5" id="KW-0489">Methyltransferase</keyword>
<dbReference type="OrthoDB" id="9800801at2"/>
<evidence type="ECO:0000256" key="3">
    <source>
        <dbReference type="RuleBase" id="RU362026"/>
    </source>
</evidence>
<dbReference type="Gene3D" id="3.40.50.150">
    <property type="entry name" value="Vaccinia Virus protein VP39"/>
    <property type="match status" value="1"/>
</dbReference>
<comment type="caution">
    <text evidence="5">The sequence shown here is derived from an EMBL/GenBank/DDBJ whole genome shotgun (WGS) entry which is preliminary data.</text>
</comment>
<evidence type="ECO:0000313" key="6">
    <source>
        <dbReference type="Proteomes" id="UP000184550"/>
    </source>
</evidence>
<dbReference type="GO" id="GO:0008170">
    <property type="term" value="F:N-methyltransferase activity"/>
    <property type="evidence" value="ECO:0007669"/>
    <property type="project" value="InterPro"/>
</dbReference>
<organism evidence="5 6">
    <name type="scientific">Planktothrix serta PCC 8927</name>
    <dbReference type="NCBI Taxonomy" id="671068"/>
    <lineage>
        <taxon>Bacteria</taxon>
        <taxon>Bacillati</taxon>
        <taxon>Cyanobacteriota</taxon>
        <taxon>Cyanophyceae</taxon>
        <taxon>Oscillatoriophycideae</taxon>
        <taxon>Oscillatoriales</taxon>
        <taxon>Microcoleaceae</taxon>
        <taxon>Planktothrix</taxon>
    </lineage>
</organism>
<gene>
    <name evidence="5" type="ORF">PL8927_630137</name>
</gene>
<sequence length="360" mass="41573">MTLPNKPPYNTLKPKATSTVGRGKVVKLDVSPSFSQWNDEFVTLCLGDSLEYYAQWEQPTVIVSDGAYGVLGFEGDTSDHLDLPQWYEPHIQAWSKAAIPCTTLWFWNSEIGWAVVHPILEKYGWRYVNCNIWNKGKGHIAGNVNTEKIRRFPVVTEVCVQYVREVTINNLPLKTWLLKEWKRSGLPLKRANEACGVADAATRKYFDQGHLWYFPPPEMFERLVNYANEKGNSEGKPYFSLDNKRALTKQEWSKMRSKFQCPHGFTNVWERSALRGNERIKTKSGKALHLNQKPLDLMSLIIQSSSDENDIIWEPFGGLFSASLAARQLNRKAYSCEIDPDYFYWGTERFNPEFYQYSLL</sequence>
<evidence type="ECO:0000256" key="1">
    <source>
        <dbReference type="ARBA" id="ARBA00022603"/>
    </source>
</evidence>
<dbReference type="Pfam" id="PF01555">
    <property type="entry name" value="N6_N4_Mtase"/>
    <property type="match status" value="1"/>
</dbReference>
<dbReference type="InterPro" id="IPR002941">
    <property type="entry name" value="DNA_methylase_N4/N6"/>
</dbReference>
<dbReference type="GO" id="GO:0032259">
    <property type="term" value="P:methylation"/>
    <property type="evidence" value="ECO:0007669"/>
    <property type="project" value="UniProtKB-KW"/>
</dbReference>
<dbReference type="SUPFAM" id="SSF53335">
    <property type="entry name" value="S-adenosyl-L-methionine-dependent methyltransferases"/>
    <property type="match status" value="1"/>
</dbReference>
<reference evidence="5" key="1">
    <citation type="submission" date="2019-10" db="EMBL/GenBank/DDBJ databases">
        <authorList>
            <consortium name="Genoscope - CEA"/>
            <person name="William W."/>
        </authorList>
    </citation>
    <scope>NUCLEOTIDE SEQUENCE [LARGE SCALE GENOMIC DNA]</scope>
    <source>
        <strain evidence="5">BBR_PRJEB10992</strain>
    </source>
</reference>
<evidence type="ECO:0000256" key="2">
    <source>
        <dbReference type="ARBA" id="ARBA00022679"/>
    </source>
</evidence>
<proteinExistence type="inferred from homology"/>
<keyword evidence="2" id="KW-0808">Transferase</keyword>
<dbReference type="EC" id="2.1.1.-" evidence="3"/>
<feature type="domain" description="DNA methylase N-4/N-6" evidence="4">
    <location>
        <begin position="7"/>
        <end position="343"/>
    </location>
</feature>
<comment type="similarity">
    <text evidence="3">Belongs to the N(4)/N(6)-methyltransferase family.</text>
</comment>
<protein>
    <recommendedName>
        <fullName evidence="3">Methyltransferase</fullName>
        <ecNumber evidence="3">2.1.1.-</ecNumber>
    </recommendedName>
</protein>
<dbReference type="EMBL" id="CZCU02000139">
    <property type="protein sequence ID" value="VXD19719.1"/>
    <property type="molecule type" value="Genomic_DNA"/>
</dbReference>
<name>A0A7Z9E0H5_9CYAN</name>
<dbReference type="Proteomes" id="UP000184550">
    <property type="component" value="Unassembled WGS sequence"/>
</dbReference>
<dbReference type="PRINTS" id="PR00508">
    <property type="entry name" value="S21N4MTFRASE"/>
</dbReference>
<keyword evidence="6" id="KW-1185">Reference proteome</keyword>